<sequence length="348" mass="38009">LQISTVDLVYNSSASSASFTSGDSPNITKSFDIPNPSVDTNFSFFFSFTMSDAQIINTSAHNQTVLNFGIGNCSTFSTLIYNFTLLDEENQTQLLNVTIDYAFNLFDSARATQIINFSESSNVNPTAVCINQNLTTSSFSLDAVLKYVSENGTYLPRFHNILNFTLTNSTIPNNITLFDVLDTTATPFQITFRDSLLVDAPNILVNVNKQFLASNDFKTVEIPITDTNGQTILNLVRDTAIYNLIFIDIGGNIVATFNQINAFCQDATIGQCTLELDAASTVPQTFNLSESNQISFTIDYTNSTSTATLNFNSINSTAVTVRLVGTTQNQFGNRSVCDNSLTSTLGTI</sequence>
<proteinExistence type="predicted"/>
<reference evidence="1" key="1">
    <citation type="journal article" date="2015" name="Nature">
        <title>Complex archaea that bridge the gap between prokaryotes and eukaryotes.</title>
        <authorList>
            <person name="Spang A."/>
            <person name="Saw J.H."/>
            <person name="Jorgensen S.L."/>
            <person name="Zaremba-Niedzwiedzka K."/>
            <person name="Martijn J."/>
            <person name="Lind A.E."/>
            <person name="van Eijk R."/>
            <person name="Schleper C."/>
            <person name="Guy L."/>
            <person name="Ettema T.J."/>
        </authorList>
    </citation>
    <scope>NUCLEOTIDE SEQUENCE</scope>
</reference>
<protein>
    <submittedName>
        <fullName evidence="1">Uncharacterized protein</fullName>
    </submittedName>
</protein>
<gene>
    <name evidence="1" type="ORF">LCGC14_3087710</name>
</gene>
<name>A0A0F8WC15_9ZZZZ</name>
<dbReference type="EMBL" id="LAZR01066148">
    <property type="protein sequence ID" value="KKK54143.1"/>
    <property type="molecule type" value="Genomic_DNA"/>
</dbReference>
<feature type="non-terminal residue" evidence="1">
    <location>
        <position position="348"/>
    </location>
</feature>
<evidence type="ECO:0000313" key="1">
    <source>
        <dbReference type="EMBL" id="KKK54143.1"/>
    </source>
</evidence>
<dbReference type="AlphaFoldDB" id="A0A0F8WC15"/>
<organism evidence="1">
    <name type="scientific">marine sediment metagenome</name>
    <dbReference type="NCBI Taxonomy" id="412755"/>
    <lineage>
        <taxon>unclassified sequences</taxon>
        <taxon>metagenomes</taxon>
        <taxon>ecological metagenomes</taxon>
    </lineage>
</organism>
<feature type="non-terminal residue" evidence="1">
    <location>
        <position position="1"/>
    </location>
</feature>
<comment type="caution">
    <text evidence="1">The sequence shown here is derived from an EMBL/GenBank/DDBJ whole genome shotgun (WGS) entry which is preliminary data.</text>
</comment>
<accession>A0A0F8WC15</accession>